<name>A0A1G7T4S5_9BACL</name>
<evidence type="ECO:0000256" key="2">
    <source>
        <dbReference type="ARBA" id="ARBA00009959"/>
    </source>
</evidence>
<evidence type="ECO:0000256" key="9">
    <source>
        <dbReference type="HAMAP-Rule" id="MF_01471"/>
    </source>
</evidence>
<evidence type="ECO:0000256" key="1">
    <source>
        <dbReference type="ARBA" id="ARBA00001946"/>
    </source>
</evidence>
<evidence type="ECO:0000256" key="6">
    <source>
        <dbReference type="ARBA" id="ARBA00022801"/>
    </source>
</evidence>
<dbReference type="GO" id="GO:0051607">
    <property type="term" value="P:defense response to virus"/>
    <property type="evidence" value="ECO:0007669"/>
    <property type="project" value="UniProtKB-UniRule"/>
</dbReference>
<keyword evidence="5 9" id="KW-0255">Endonuclease</keyword>
<keyword evidence="8 9" id="KW-0051">Antiviral defense</keyword>
<comment type="similarity">
    <text evidence="2 9">Belongs to the CRISPR-associated endoribonuclease Cas2 protein family.</text>
</comment>
<dbReference type="InterPro" id="IPR019199">
    <property type="entry name" value="Virulence_VapD/CRISPR_Cas2"/>
</dbReference>
<evidence type="ECO:0000256" key="8">
    <source>
        <dbReference type="ARBA" id="ARBA00023118"/>
    </source>
</evidence>
<evidence type="ECO:0000256" key="4">
    <source>
        <dbReference type="ARBA" id="ARBA00022723"/>
    </source>
</evidence>
<evidence type="ECO:0000256" key="3">
    <source>
        <dbReference type="ARBA" id="ARBA00022722"/>
    </source>
</evidence>
<dbReference type="GO" id="GO:0043571">
    <property type="term" value="P:maintenance of CRISPR repeat elements"/>
    <property type="evidence" value="ECO:0007669"/>
    <property type="project" value="UniProtKB-UniRule"/>
</dbReference>
<sequence>MAKNKNYNYVILVYDIGEKRVGRVFKICKKYLVHFQKSVFRGEITPANLLKLRSELKNVVDSECDFIAVFKMTGDYVFDEEIIGVRLNNSESLLL</sequence>
<feature type="binding site" evidence="9">
    <location>
        <position position="15"/>
    </location>
    <ligand>
        <name>Mg(2+)</name>
        <dbReference type="ChEBI" id="CHEBI:18420"/>
        <note>catalytic</note>
    </ligand>
</feature>
<dbReference type="EMBL" id="FNBG01000034">
    <property type="protein sequence ID" value="SDG29649.1"/>
    <property type="molecule type" value="Genomic_DNA"/>
</dbReference>
<evidence type="ECO:0000313" key="11">
    <source>
        <dbReference type="Proteomes" id="UP000198972"/>
    </source>
</evidence>
<dbReference type="PANTHER" id="PTHR34405">
    <property type="entry name" value="CRISPR-ASSOCIATED ENDORIBONUCLEASE CAS2"/>
    <property type="match status" value="1"/>
</dbReference>
<comment type="function">
    <text evidence="9">CRISPR (clustered regularly interspaced short palindromic repeat), is an adaptive immune system that provides protection against mobile genetic elements (viruses, transposable elements and conjugative plasmids). CRISPR clusters contain sequences complementary to antecedent mobile elements and target invading nucleic acids. CRISPR clusters are transcribed and processed into CRISPR RNA (crRNA). Functions as a ssRNA-specific endoribonuclease. Involved in the integration of spacer DNA into the CRISPR cassette.</text>
</comment>
<dbReference type="Pfam" id="PF09827">
    <property type="entry name" value="CRISPR_Cas2"/>
    <property type="match status" value="1"/>
</dbReference>
<comment type="cofactor">
    <cofactor evidence="1 9">
        <name>Mg(2+)</name>
        <dbReference type="ChEBI" id="CHEBI:18420"/>
    </cofactor>
</comment>
<proteinExistence type="inferred from homology"/>
<gene>
    <name evidence="9" type="primary">cas2</name>
    <name evidence="10" type="ORF">SAMN04488542_1341</name>
</gene>
<keyword evidence="11" id="KW-1185">Reference proteome</keyword>
<evidence type="ECO:0000256" key="5">
    <source>
        <dbReference type="ARBA" id="ARBA00022759"/>
    </source>
</evidence>
<keyword evidence="3 9" id="KW-0540">Nuclease</keyword>
<protein>
    <recommendedName>
        <fullName evidence="9">CRISPR-associated endoribonuclease Cas2</fullName>
        <ecNumber evidence="9">3.1.-.-</ecNumber>
    </recommendedName>
</protein>
<dbReference type="NCBIfam" id="TIGR01573">
    <property type="entry name" value="cas2"/>
    <property type="match status" value="1"/>
</dbReference>
<evidence type="ECO:0000313" key="10">
    <source>
        <dbReference type="EMBL" id="SDG29649.1"/>
    </source>
</evidence>
<dbReference type="GO" id="GO:0004521">
    <property type="term" value="F:RNA endonuclease activity"/>
    <property type="evidence" value="ECO:0007669"/>
    <property type="project" value="InterPro"/>
</dbReference>
<dbReference type="GO" id="GO:0016787">
    <property type="term" value="F:hydrolase activity"/>
    <property type="evidence" value="ECO:0007669"/>
    <property type="project" value="UniProtKB-KW"/>
</dbReference>
<comment type="subunit">
    <text evidence="9">Homodimer, forms a heterotetramer with a Cas1 homodimer.</text>
</comment>
<dbReference type="AlphaFoldDB" id="A0A1G7T4S5"/>
<dbReference type="GO" id="GO:0046872">
    <property type="term" value="F:metal ion binding"/>
    <property type="evidence" value="ECO:0007669"/>
    <property type="project" value="UniProtKB-UniRule"/>
</dbReference>
<accession>A0A1G7T4S5</accession>
<dbReference type="InterPro" id="IPR021127">
    <property type="entry name" value="CRISPR_associated_Cas2"/>
</dbReference>
<keyword evidence="4 9" id="KW-0479">Metal-binding</keyword>
<keyword evidence="6 9" id="KW-0378">Hydrolase</keyword>
<dbReference type="Gene3D" id="3.30.70.240">
    <property type="match status" value="1"/>
</dbReference>
<evidence type="ECO:0000256" key="7">
    <source>
        <dbReference type="ARBA" id="ARBA00022842"/>
    </source>
</evidence>
<dbReference type="OrthoDB" id="279819at2"/>
<reference evidence="10 11" key="1">
    <citation type="submission" date="2016-10" db="EMBL/GenBank/DDBJ databases">
        <authorList>
            <person name="de Groot N.N."/>
        </authorList>
    </citation>
    <scope>NUCLEOTIDE SEQUENCE [LARGE SCALE GENOMIC DNA]</scope>
    <source>
        <strain evidence="10 11">DSM 28129</strain>
    </source>
</reference>
<dbReference type="STRING" id="670482.SAMN04488542_1341"/>
<dbReference type="PANTHER" id="PTHR34405:SF1">
    <property type="entry name" value="CRISPR-ASSOCIATED ENDORIBONUCLEASE CAS2"/>
    <property type="match status" value="1"/>
</dbReference>
<dbReference type="CDD" id="cd09725">
    <property type="entry name" value="Cas2_I_II_III"/>
    <property type="match status" value="1"/>
</dbReference>
<dbReference type="SUPFAM" id="SSF143430">
    <property type="entry name" value="TTP0101/SSO1404-like"/>
    <property type="match status" value="1"/>
</dbReference>
<dbReference type="EC" id="3.1.-.-" evidence="9"/>
<dbReference type="HAMAP" id="MF_01471">
    <property type="entry name" value="Cas2"/>
    <property type="match status" value="1"/>
</dbReference>
<organism evidence="10 11">
    <name type="scientific">Fontibacillus panacisegetis</name>
    <dbReference type="NCBI Taxonomy" id="670482"/>
    <lineage>
        <taxon>Bacteria</taxon>
        <taxon>Bacillati</taxon>
        <taxon>Bacillota</taxon>
        <taxon>Bacilli</taxon>
        <taxon>Bacillales</taxon>
        <taxon>Paenibacillaceae</taxon>
        <taxon>Fontibacillus</taxon>
    </lineage>
</organism>
<dbReference type="Proteomes" id="UP000198972">
    <property type="component" value="Unassembled WGS sequence"/>
</dbReference>
<dbReference type="RefSeq" id="WP_091235350.1">
    <property type="nucleotide sequence ID" value="NZ_FNBG01000034.1"/>
</dbReference>
<keyword evidence="7 9" id="KW-0460">Magnesium</keyword>